<organism evidence="2 3">
    <name type="scientific">Rhynchosporium graminicola</name>
    <dbReference type="NCBI Taxonomy" id="2792576"/>
    <lineage>
        <taxon>Eukaryota</taxon>
        <taxon>Fungi</taxon>
        <taxon>Dikarya</taxon>
        <taxon>Ascomycota</taxon>
        <taxon>Pezizomycotina</taxon>
        <taxon>Leotiomycetes</taxon>
        <taxon>Helotiales</taxon>
        <taxon>Ploettnerulaceae</taxon>
        <taxon>Rhynchosporium</taxon>
    </lineage>
</organism>
<feature type="compositionally biased region" description="Basic and acidic residues" evidence="1">
    <location>
        <begin position="199"/>
        <end position="210"/>
    </location>
</feature>
<comment type="caution">
    <text evidence="2">The sequence shown here is derived from an EMBL/GenBank/DDBJ whole genome shotgun (WGS) entry which is preliminary data.</text>
</comment>
<name>A0A1E1L7Y6_9HELO</name>
<dbReference type="EMBL" id="FJUW01000036">
    <property type="protein sequence ID" value="CZT05748.1"/>
    <property type="molecule type" value="Genomic_DNA"/>
</dbReference>
<evidence type="ECO:0000313" key="3">
    <source>
        <dbReference type="Proteomes" id="UP000178129"/>
    </source>
</evidence>
<feature type="region of interest" description="Disordered" evidence="1">
    <location>
        <begin position="198"/>
        <end position="219"/>
    </location>
</feature>
<dbReference type="AlphaFoldDB" id="A0A1E1L7Y6"/>
<accession>A0A1E1L7Y6</accession>
<dbReference type="InParanoid" id="A0A1E1L7Y6"/>
<proteinExistence type="predicted"/>
<evidence type="ECO:0000313" key="2">
    <source>
        <dbReference type="EMBL" id="CZT05748.1"/>
    </source>
</evidence>
<protein>
    <submittedName>
        <fullName evidence="2">Uncharacterized protein</fullName>
    </submittedName>
</protein>
<evidence type="ECO:0000256" key="1">
    <source>
        <dbReference type="SAM" id="MobiDB-lite"/>
    </source>
</evidence>
<gene>
    <name evidence="2" type="ORF">RCO7_03912</name>
</gene>
<dbReference type="Proteomes" id="UP000178129">
    <property type="component" value="Unassembled WGS sequence"/>
</dbReference>
<reference evidence="3" key="1">
    <citation type="submission" date="2016-03" db="EMBL/GenBank/DDBJ databases">
        <authorList>
            <person name="Ploux O."/>
        </authorList>
    </citation>
    <scope>NUCLEOTIDE SEQUENCE [LARGE SCALE GENOMIC DNA]</scope>
    <source>
        <strain evidence="3">UK7</strain>
    </source>
</reference>
<sequence length="219" mass="25330">MIEAMQDQGKKDKDDFAEALANAAEEDLEDVEAAGLRPTDITASRPKVLSLWSRRRCFLQVKMTIQKRLFIIFIEYISAERYSRKTILRSSSTLRSKVYSDGGIKTKIFALFVIHDMLYIKGLLNPLLRRRFMPKLKSILKVSSYCSTHPTSDAHVYQSTAEPTIDLFIYNIGDLQFNEDARGENTYRKTAFRVSIRPPTEREGEADSETRSNMYRRRL</sequence>
<keyword evidence="3" id="KW-1185">Reference proteome</keyword>